<evidence type="ECO:0000313" key="2">
    <source>
        <dbReference type="Proteomes" id="UP000030752"/>
    </source>
</evidence>
<keyword evidence="2" id="KW-1185">Reference proteome</keyword>
<organism evidence="1 2">
    <name type="scientific">Cyphellophora europaea (strain CBS 101466)</name>
    <name type="common">Phialophora europaea</name>
    <dbReference type="NCBI Taxonomy" id="1220924"/>
    <lineage>
        <taxon>Eukaryota</taxon>
        <taxon>Fungi</taxon>
        <taxon>Dikarya</taxon>
        <taxon>Ascomycota</taxon>
        <taxon>Pezizomycotina</taxon>
        <taxon>Eurotiomycetes</taxon>
        <taxon>Chaetothyriomycetidae</taxon>
        <taxon>Chaetothyriales</taxon>
        <taxon>Cyphellophoraceae</taxon>
        <taxon>Cyphellophora</taxon>
    </lineage>
</organism>
<reference evidence="1 2" key="1">
    <citation type="submission" date="2013-03" db="EMBL/GenBank/DDBJ databases">
        <title>The Genome Sequence of Phialophora europaea CBS 101466.</title>
        <authorList>
            <consortium name="The Broad Institute Genomics Platform"/>
            <person name="Cuomo C."/>
            <person name="de Hoog S."/>
            <person name="Gorbushina A."/>
            <person name="Walker B."/>
            <person name="Young S.K."/>
            <person name="Zeng Q."/>
            <person name="Gargeya S."/>
            <person name="Fitzgerald M."/>
            <person name="Haas B."/>
            <person name="Abouelleil A."/>
            <person name="Allen A.W."/>
            <person name="Alvarado L."/>
            <person name="Arachchi H.M."/>
            <person name="Berlin A.M."/>
            <person name="Chapman S.B."/>
            <person name="Gainer-Dewar J."/>
            <person name="Goldberg J."/>
            <person name="Griggs A."/>
            <person name="Gujja S."/>
            <person name="Hansen M."/>
            <person name="Howarth C."/>
            <person name="Imamovic A."/>
            <person name="Ireland A."/>
            <person name="Larimer J."/>
            <person name="McCowan C."/>
            <person name="Murphy C."/>
            <person name="Pearson M."/>
            <person name="Poon T.W."/>
            <person name="Priest M."/>
            <person name="Roberts A."/>
            <person name="Saif S."/>
            <person name="Shea T."/>
            <person name="Sisk P."/>
            <person name="Sykes S."/>
            <person name="Wortman J."/>
            <person name="Nusbaum C."/>
            <person name="Birren B."/>
        </authorList>
    </citation>
    <scope>NUCLEOTIDE SEQUENCE [LARGE SCALE GENOMIC DNA]</scope>
    <source>
        <strain evidence="1 2">CBS 101466</strain>
    </source>
</reference>
<sequence length="134" mass="14827">MHFPSGQTTTGFACQMIIAVTENKINHLASQLFGVHLETLSGLRYVCLPGGARVLPNDKIILQDCDLDILLPTFGPEACVAIRANPMYQEERKWGRSRTQCISMVISHVAVDEALICVNLGLREGVLIKETLYQ</sequence>
<dbReference type="STRING" id="1220924.W2S7U3"/>
<proteinExistence type="predicted"/>
<accession>W2S7U3</accession>
<dbReference type="RefSeq" id="XP_008713310.1">
    <property type="nucleotide sequence ID" value="XM_008715088.1"/>
</dbReference>
<dbReference type="AlphaFoldDB" id="W2S7U3"/>
<dbReference type="EMBL" id="KB822714">
    <property type="protein sequence ID" value="ETN44747.1"/>
    <property type="molecule type" value="Genomic_DNA"/>
</dbReference>
<gene>
    <name evidence="1" type="ORF">HMPREF1541_10417</name>
</gene>
<dbReference type="Proteomes" id="UP000030752">
    <property type="component" value="Unassembled WGS sequence"/>
</dbReference>
<dbReference type="OrthoDB" id="3774077at2759"/>
<evidence type="ECO:0000313" key="1">
    <source>
        <dbReference type="EMBL" id="ETN44747.1"/>
    </source>
</evidence>
<dbReference type="eggNOG" id="ENOG502RPJC">
    <property type="taxonomic scope" value="Eukaryota"/>
</dbReference>
<protein>
    <submittedName>
        <fullName evidence="1">Uncharacterized protein</fullName>
    </submittedName>
</protein>
<dbReference type="HOGENOM" id="CLU_1896212_0_0_1"/>
<dbReference type="InParanoid" id="W2S7U3"/>
<dbReference type="GeneID" id="19977756"/>
<name>W2S7U3_CYPE1</name>
<dbReference type="VEuPathDB" id="FungiDB:HMPREF1541_10417"/>